<feature type="domain" description="Carbohydrate kinase PfkB" evidence="4">
    <location>
        <begin position="14"/>
        <end position="310"/>
    </location>
</feature>
<dbReference type="CDD" id="cd01166">
    <property type="entry name" value="KdgK"/>
    <property type="match status" value="1"/>
</dbReference>
<proteinExistence type="inferred from homology"/>
<keyword evidence="3 5" id="KW-0418">Kinase</keyword>
<evidence type="ECO:0000256" key="2">
    <source>
        <dbReference type="ARBA" id="ARBA00022679"/>
    </source>
</evidence>
<dbReference type="AlphaFoldDB" id="A0A7D4UAA9"/>
<evidence type="ECO:0000256" key="3">
    <source>
        <dbReference type="ARBA" id="ARBA00022777"/>
    </source>
</evidence>
<dbReference type="Gene3D" id="3.40.1190.20">
    <property type="match status" value="1"/>
</dbReference>
<dbReference type="InterPro" id="IPR002173">
    <property type="entry name" value="Carboh/pur_kinase_PfkB_CS"/>
</dbReference>
<evidence type="ECO:0000313" key="5">
    <source>
        <dbReference type="EMBL" id="QKJ18263.1"/>
    </source>
</evidence>
<dbReference type="RefSeq" id="WP_172988643.1">
    <property type="nucleotide sequence ID" value="NZ_CP054038.1"/>
</dbReference>
<comment type="similarity">
    <text evidence="1">Belongs to the carbohydrate kinase PfkB family.</text>
</comment>
<dbReference type="GO" id="GO:0016301">
    <property type="term" value="F:kinase activity"/>
    <property type="evidence" value="ECO:0007669"/>
    <property type="project" value="UniProtKB-KW"/>
</dbReference>
<dbReference type="InterPro" id="IPR052700">
    <property type="entry name" value="Carb_kinase_PfkB-like"/>
</dbReference>
<dbReference type="InterPro" id="IPR011611">
    <property type="entry name" value="PfkB_dom"/>
</dbReference>
<dbReference type="Proteomes" id="UP000502498">
    <property type="component" value="Chromosome"/>
</dbReference>
<protein>
    <submittedName>
        <fullName evidence="5">Carbohydrate kinase family protein</fullName>
    </submittedName>
</protein>
<reference evidence="5 6" key="1">
    <citation type="submission" date="2020-05" db="EMBL/GenBank/DDBJ databases">
        <title>Strain PA2F3 complete genome.</title>
        <authorList>
            <person name="Kim Y.-S."/>
            <person name="Kim S.-J."/>
            <person name="Jung H.-k."/>
            <person name="Kim S.-E."/>
            <person name="Kim K.-H."/>
        </authorList>
    </citation>
    <scope>NUCLEOTIDE SEQUENCE [LARGE SCALE GENOMIC DNA]</scope>
    <source>
        <strain evidence="5 6">PA2F3</strain>
    </source>
</reference>
<dbReference type="Pfam" id="PF00294">
    <property type="entry name" value="PfkB"/>
    <property type="match status" value="1"/>
</dbReference>
<sequence length="332" mass="34128">MADAAAGMNPRGLAVVGELCVDLVVGLSDQPIRFGQHEQIVPFTTLTMGSSSAITACGAAALNVPTTMVGVRGDDEFGSYIDRELRARGVDVSSVRIDPSTPTGSSTHLTRPDGDRAILTAMGSIGRTRASDVTDSVIHGAAHLHCGSYFLQESLWPDAAALYERARKAGLSTSLDGNFDPTERWDNGILDVLAHCDVFFGNEQELRGITGADDIDDAVESVLDRMPKGAIVVCKLGADGASAMWRERGASRRISAATPDAPGELVDTVGAGDSLAAGFIAARLTGGTVENCLALGVACGTASTRGPGGVGAQPSRTAADAVAASVRLSTDA</sequence>
<gene>
    <name evidence="5" type="ORF">HQM25_01840</name>
</gene>
<accession>A0A7D4UAA9</accession>
<name>A0A7D4UAA9_9MICO</name>
<dbReference type="PANTHER" id="PTHR43320">
    <property type="entry name" value="SUGAR KINASE"/>
    <property type="match status" value="1"/>
</dbReference>
<dbReference type="InterPro" id="IPR029056">
    <property type="entry name" value="Ribokinase-like"/>
</dbReference>
<evidence type="ECO:0000256" key="1">
    <source>
        <dbReference type="ARBA" id="ARBA00010688"/>
    </source>
</evidence>
<keyword evidence="2" id="KW-0808">Transferase</keyword>
<evidence type="ECO:0000259" key="4">
    <source>
        <dbReference type="Pfam" id="PF00294"/>
    </source>
</evidence>
<dbReference type="EMBL" id="CP054038">
    <property type="protein sequence ID" value="QKJ18263.1"/>
    <property type="molecule type" value="Genomic_DNA"/>
</dbReference>
<evidence type="ECO:0000313" key="6">
    <source>
        <dbReference type="Proteomes" id="UP000502498"/>
    </source>
</evidence>
<organism evidence="5 6">
    <name type="scientific">Microbacterium hominis</name>
    <dbReference type="NCBI Taxonomy" id="162426"/>
    <lineage>
        <taxon>Bacteria</taxon>
        <taxon>Bacillati</taxon>
        <taxon>Actinomycetota</taxon>
        <taxon>Actinomycetes</taxon>
        <taxon>Micrococcales</taxon>
        <taxon>Microbacteriaceae</taxon>
        <taxon>Microbacterium</taxon>
    </lineage>
</organism>
<dbReference type="PANTHER" id="PTHR43320:SF3">
    <property type="entry name" value="CARBOHYDRATE KINASE PFKB DOMAIN-CONTAINING PROTEIN"/>
    <property type="match status" value="1"/>
</dbReference>
<dbReference type="PROSITE" id="PS00584">
    <property type="entry name" value="PFKB_KINASES_2"/>
    <property type="match status" value="1"/>
</dbReference>
<dbReference type="SUPFAM" id="SSF53613">
    <property type="entry name" value="Ribokinase-like"/>
    <property type="match status" value="1"/>
</dbReference>